<organism evidence="2 3">
    <name type="scientific">Puccinia graminis f. sp. tritici</name>
    <dbReference type="NCBI Taxonomy" id="56615"/>
    <lineage>
        <taxon>Eukaryota</taxon>
        <taxon>Fungi</taxon>
        <taxon>Dikarya</taxon>
        <taxon>Basidiomycota</taxon>
        <taxon>Pucciniomycotina</taxon>
        <taxon>Pucciniomycetes</taxon>
        <taxon>Pucciniales</taxon>
        <taxon>Pucciniaceae</taxon>
        <taxon>Puccinia</taxon>
    </lineage>
</organism>
<proteinExistence type="predicted"/>
<sequence>MKLIAVRVMLAAMLLSASFNMYFSSECDEIVTISSESSDHPTCLTCMNQPGGCRHCRRKKVMPNSSC</sequence>
<dbReference type="AlphaFoldDB" id="A0A5B0NJG8"/>
<reference evidence="2 3" key="1">
    <citation type="submission" date="2019-05" db="EMBL/GenBank/DDBJ databases">
        <title>Emergence of the Ug99 lineage of the wheat stem rust pathogen through somatic hybridization.</title>
        <authorList>
            <person name="Li F."/>
            <person name="Upadhyaya N.M."/>
            <person name="Sperschneider J."/>
            <person name="Matny O."/>
            <person name="Nguyen-Phuc H."/>
            <person name="Mago R."/>
            <person name="Raley C."/>
            <person name="Miller M.E."/>
            <person name="Silverstein K.A.T."/>
            <person name="Henningsen E."/>
            <person name="Hirsch C.D."/>
            <person name="Visser B."/>
            <person name="Pretorius Z.A."/>
            <person name="Steffenson B.J."/>
            <person name="Schwessinger B."/>
            <person name="Dodds P.N."/>
            <person name="Figueroa M."/>
        </authorList>
    </citation>
    <scope>NUCLEOTIDE SEQUENCE [LARGE SCALE GENOMIC DNA]</scope>
    <source>
        <strain evidence="2 3">Ug99</strain>
    </source>
</reference>
<evidence type="ECO:0000256" key="1">
    <source>
        <dbReference type="SAM" id="SignalP"/>
    </source>
</evidence>
<gene>
    <name evidence="2" type="ORF">PGTUg99_021592</name>
</gene>
<dbReference type="Proteomes" id="UP000325313">
    <property type="component" value="Unassembled WGS sequence"/>
</dbReference>
<keyword evidence="1" id="KW-0732">Signal</keyword>
<feature type="chain" id="PRO_5022763276" evidence="1">
    <location>
        <begin position="25"/>
        <end position="67"/>
    </location>
</feature>
<comment type="caution">
    <text evidence="2">The sequence shown here is derived from an EMBL/GenBank/DDBJ whole genome shotgun (WGS) entry which is preliminary data.</text>
</comment>
<protein>
    <submittedName>
        <fullName evidence="2">Uncharacterized protein</fullName>
    </submittedName>
</protein>
<evidence type="ECO:0000313" key="3">
    <source>
        <dbReference type="Proteomes" id="UP000325313"/>
    </source>
</evidence>
<name>A0A5B0NJG8_PUCGR</name>
<evidence type="ECO:0000313" key="2">
    <source>
        <dbReference type="EMBL" id="KAA1088702.1"/>
    </source>
</evidence>
<feature type="signal peptide" evidence="1">
    <location>
        <begin position="1"/>
        <end position="24"/>
    </location>
</feature>
<accession>A0A5B0NJG8</accession>
<dbReference type="EMBL" id="VDEP01000405">
    <property type="protein sequence ID" value="KAA1088702.1"/>
    <property type="molecule type" value="Genomic_DNA"/>
</dbReference>